<keyword evidence="1" id="KW-0175">Coiled coil</keyword>
<dbReference type="SUPFAM" id="SSF57997">
    <property type="entry name" value="Tropomyosin"/>
    <property type="match status" value="1"/>
</dbReference>
<dbReference type="InterPro" id="IPR036779">
    <property type="entry name" value="LysM_dom_sf"/>
</dbReference>
<dbReference type="PANTHER" id="PTHR33734">
    <property type="entry name" value="LYSM DOMAIN-CONTAINING GPI-ANCHORED PROTEIN 2"/>
    <property type="match status" value="1"/>
</dbReference>
<dbReference type="AlphaFoldDB" id="A0A090CZY6"/>
<organism evidence="3 4">
    <name type="scientific">Candidatus Criblamydia sequanensis CRIB-18</name>
    <dbReference type="NCBI Taxonomy" id="1437425"/>
    <lineage>
        <taxon>Bacteria</taxon>
        <taxon>Pseudomonadati</taxon>
        <taxon>Chlamydiota</taxon>
        <taxon>Chlamydiia</taxon>
        <taxon>Parachlamydiales</taxon>
        <taxon>Candidatus Criblamydiaceae</taxon>
        <taxon>Candidatus Criblamydia</taxon>
    </lineage>
</organism>
<feature type="coiled-coil region" evidence="1">
    <location>
        <begin position="48"/>
        <end position="174"/>
    </location>
</feature>
<feature type="domain" description="LysM" evidence="2">
    <location>
        <begin position="187"/>
        <end position="230"/>
    </location>
</feature>
<dbReference type="PROSITE" id="PS51782">
    <property type="entry name" value="LYSM"/>
    <property type="match status" value="1"/>
</dbReference>
<dbReference type="CDD" id="cd00118">
    <property type="entry name" value="LysM"/>
    <property type="match status" value="1"/>
</dbReference>
<gene>
    <name evidence="3" type="ORF">CSEC_1792</name>
</gene>
<dbReference type="STRING" id="1437425.CSEC_1792"/>
<reference evidence="3" key="2">
    <citation type="submission" date="2014-09" db="EMBL/GenBank/DDBJ databases">
        <title>Criblamydia sequanensis harbors a mega-plasmid encoding arsenite resistance.</title>
        <authorList>
            <person name="Bertelli C."/>
            <person name="Goesmann A."/>
            <person name="Greub G."/>
        </authorList>
    </citation>
    <scope>NUCLEOTIDE SEQUENCE [LARGE SCALE GENOMIC DNA]</scope>
    <source>
        <strain evidence="3">CRIB-18</strain>
    </source>
</reference>
<name>A0A090CZY6_9BACT</name>
<dbReference type="InterPro" id="IPR018392">
    <property type="entry name" value="LysM"/>
</dbReference>
<evidence type="ECO:0000313" key="3">
    <source>
        <dbReference type="EMBL" id="CDR34601.1"/>
    </source>
</evidence>
<dbReference type="RefSeq" id="WP_041018106.1">
    <property type="nucleotide sequence ID" value="NZ_CCEJ010000008.1"/>
</dbReference>
<evidence type="ECO:0000313" key="4">
    <source>
        <dbReference type="Proteomes" id="UP000031552"/>
    </source>
</evidence>
<dbReference type="SMART" id="SM00257">
    <property type="entry name" value="LysM"/>
    <property type="match status" value="1"/>
</dbReference>
<keyword evidence="4" id="KW-1185">Reference proteome</keyword>
<dbReference type="Pfam" id="PF01476">
    <property type="entry name" value="LysM"/>
    <property type="match status" value="1"/>
</dbReference>
<proteinExistence type="predicted"/>
<dbReference type="Gene3D" id="1.10.287.1490">
    <property type="match status" value="1"/>
</dbReference>
<sequence length="234" mass="26552">MAKGFLYSSVTHHFFNIKSPAYFVPLAVFFSQTLFSEPRNFRNENAIFERLQNSLDFLRHELANQNSEMKGLEEKIESQQDTIEALKGHMDSFSKKGEKLMKGSIGTIDQKLDQAESALKGLASDLSLLKNHFEEEAKRFDDSQKKIKALEAGLAEEKEKMKQLNLAVNAILEALNLEDNPQSEKTFVHEVKSGDSLGLIAKKYKISSRQLKEVNNLKSDTIFVGQKLKIPEKK</sequence>
<dbReference type="EMBL" id="CCEJ010000008">
    <property type="protein sequence ID" value="CDR34601.1"/>
    <property type="molecule type" value="Genomic_DNA"/>
</dbReference>
<dbReference type="SUPFAM" id="SSF54106">
    <property type="entry name" value="LysM domain"/>
    <property type="match status" value="1"/>
</dbReference>
<dbReference type="OrthoDB" id="9814460at2"/>
<protein>
    <recommendedName>
        <fullName evidence="2">LysM domain-containing protein</fullName>
    </recommendedName>
</protein>
<dbReference type="PANTHER" id="PTHR33734:SF22">
    <property type="entry name" value="MEMBRANE-BOUND LYTIC MUREIN TRANSGLYCOSYLASE D"/>
    <property type="match status" value="1"/>
</dbReference>
<dbReference type="GO" id="GO:0008932">
    <property type="term" value="F:lytic endotransglycosylase activity"/>
    <property type="evidence" value="ECO:0007669"/>
    <property type="project" value="TreeGrafter"/>
</dbReference>
<evidence type="ECO:0000259" key="2">
    <source>
        <dbReference type="PROSITE" id="PS51782"/>
    </source>
</evidence>
<reference evidence="3" key="1">
    <citation type="submission" date="2013-12" db="EMBL/GenBank/DDBJ databases">
        <authorList>
            <person name="Linke B."/>
        </authorList>
    </citation>
    <scope>NUCLEOTIDE SEQUENCE [LARGE SCALE GENOMIC DNA]</scope>
    <source>
        <strain evidence="3">CRIB-18</strain>
    </source>
</reference>
<comment type="caution">
    <text evidence="3">The sequence shown here is derived from an EMBL/GenBank/DDBJ whole genome shotgun (WGS) entry which is preliminary data.</text>
</comment>
<accession>A0A090CZY6</accession>
<evidence type="ECO:0000256" key="1">
    <source>
        <dbReference type="SAM" id="Coils"/>
    </source>
</evidence>
<dbReference type="Gene3D" id="3.10.350.10">
    <property type="entry name" value="LysM domain"/>
    <property type="match status" value="1"/>
</dbReference>
<dbReference type="eggNOG" id="COG1388">
    <property type="taxonomic scope" value="Bacteria"/>
</dbReference>
<dbReference type="Proteomes" id="UP000031552">
    <property type="component" value="Unassembled WGS sequence"/>
</dbReference>